<dbReference type="EMBL" id="UINC01032212">
    <property type="protein sequence ID" value="SVB19503.1"/>
    <property type="molecule type" value="Genomic_DNA"/>
</dbReference>
<feature type="non-terminal residue" evidence="1">
    <location>
        <position position="49"/>
    </location>
</feature>
<dbReference type="AlphaFoldDB" id="A0A382C2F2"/>
<sequence>MASLNQIVNLDLHPINQSEKYLKICKNKLRKDSVLQLNNFLSSQSLNDI</sequence>
<protein>
    <submittedName>
        <fullName evidence="1">Uncharacterized protein</fullName>
    </submittedName>
</protein>
<proteinExistence type="predicted"/>
<gene>
    <name evidence="1" type="ORF">METZ01_LOCUS172357</name>
</gene>
<evidence type="ECO:0000313" key="1">
    <source>
        <dbReference type="EMBL" id="SVB19503.1"/>
    </source>
</evidence>
<accession>A0A382C2F2</accession>
<name>A0A382C2F2_9ZZZZ</name>
<organism evidence="1">
    <name type="scientific">marine metagenome</name>
    <dbReference type="NCBI Taxonomy" id="408172"/>
    <lineage>
        <taxon>unclassified sequences</taxon>
        <taxon>metagenomes</taxon>
        <taxon>ecological metagenomes</taxon>
    </lineage>
</organism>
<reference evidence="1" key="1">
    <citation type="submission" date="2018-05" db="EMBL/GenBank/DDBJ databases">
        <authorList>
            <person name="Lanie J.A."/>
            <person name="Ng W.-L."/>
            <person name="Kazmierczak K.M."/>
            <person name="Andrzejewski T.M."/>
            <person name="Davidsen T.M."/>
            <person name="Wayne K.J."/>
            <person name="Tettelin H."/>
            <person name="Glass J.I."/>
            <person name="Rusch D."/>
            <person name="Podicherti R."/>
            <person name="Tsui H.-C.T."/>
            <person name="Winkler M.E."/>
        </authorList>
    </citation>
    <scope>NUCLEOTIDE SEQUENCE</scope>
</reference>